<dbReference type="OrthoDB" id="9771883at2"/>
<dbReference type="InterPro" id="IPR029045">
    <property type="entry name" value="ClpP/crotonase-like_dom_sf"/>
</dbReference>
<evidence type="ECO:0000256" key="1">
    <source>
        <dbReference type="ARBA" id="ARBA00005005"/>
    </source>
</evidence>
<comment type="similarity">
    <text evidence="3">In the central section; belongs to the 3-hydroxyacyl-CoA dehydrogenase family.</text>
</comment>
<dbReference type="CDD" id="cd06558">
    <property type="entry name" value="crotonase-like"/>
    <property type="match status" value="1"/>
</dbReference>
<sequence>MSGIETWRALLGERNPDEVVTTALVRDVQLPGGAGTMALITLDNGFDHTKPNTFGTRGLLALNGALSEIATRTDLAAVGVTGKPFVFAVGADLKGAAEVTSREEALAIAQLGHHVFRRLGELPIPSFAFVNGAAMGGGLEVALHCAYRTISSGVPALALPECSLGLVPGWGGTQLLPRLIGPANAIKLIIENPLAQNRMIKGAQAYELGIADAMFEPADFLEESLRWAARVLKGEVSVERPSHDGWEKAVADARFLVDMKLHGAAPAPYRALDLIALAETATPDEGFAAEDEALADLLMSDELRAGLYAFDLVQRRAKRPVGAPDRSLARKVGKVGVVGAGLMASQMALLFARRLEVPVVLTDLDQARLDKGVGYVHAEVDKLLAKGRVSADQANRLKALVTGSLTKDAFADADFVIEAVFEDMAVKKQVFAEVEAVVSAECVLATNTSSLSLTEMGADLARPERLVGFHFFNPVAVMPLLEIIRGAATDDATLATAFAVGKSLKKSSVLVKDAPAFVVNRLLTRFMGEVISAVDEGTPLETAEHALDGLGLPMTPFALLQLVGPAVGLHVAETLHEAFPDRFGLSENLAKLVAAGKPGVYRPDFTLDPEAVALFEGGAAPSTAEQVRERVLRALATEIRIMLDEGVVAAPEDIDLCMILGAGWPFHLGGITPYLDRTGISQPRFLAPGVASVPA</sequence>
<dbReference type="FunFam" id="3.40.50.720:FF:000009">
    <property type="entry name" value="Fatty oxidation complex, alpha subunit"/>
    <property type="match status" value="1"/>
</dbReference>
<dbReference type="GO" id="GO:0004300">
    <property type="term" value="F:enoyl-CoA hydratase activity"/>
    <property type="evidence" value="ECO:0007669"/>
    <property type="project" value="TreeGrafter"/>
</dbReference>
<dbReference type="InterPro" id="IPR001753">
    <property type="entry name" value="Enoyl-CoA_hydra/iso"/>
</dbReference>
<comment type="catalytic activity">
    <reaction evidence="12">
        <text>a (3S)-3-hydroxyacyl-CoA + NAD(+) = a 3-oxoacyl-CoA + NADH + H(+)</text>
        <dbReference type="Rhea" id="RHEA:22432"/>
        <dbReference type="ChEBI" id="CHEBI:15378"/>
        <dbReference type="ChEBI" id="CHEBI:57318"/>
        <dbReference type="ChEBI" id="CHEBI:57540"/>
        <dbReference type="ChEBI" id="CHEBI:57945"/>
        <dbReference type="ChEBI" id="CHEBI:90726"/>
        <dbReference type="EC" id="1.1.1.35"/>
    </reaction>
</comment>
<dbReference type="SUPFAM" id="SSF51735">
    <property type="entry name" value="NAD(P)-binding Rossmann-fold domains"/>
    <property type="match status" value="1"/>
</dbReference>
<dbReference type="Gene3D" id="3.90.226.10">
    <property type="entry name" value="2-enoyl-CoA Hydratase, Chain A, domain 1"/>
    <property type="match status" value="1"/>
</dbReference>
<dbReference type="InterPro" id="IPR008927">
    <property type="entry name" value="6-PGluconate_DH-like_C_sf"/>
</dbReference>
<dbReference type="SUPFAM" id="SSF48179">
    <property type="entry name" value="6-phosphogluconate dehydrogenase C-terminal domain-like"/>
    <property type="match status" value="2"/>
</dbReference>
<dbReference type="PANTHER" id="PTHR43612">
    <property type="entry name" value="TRIFUNCTIONAL ENZYME SUBUNIT ALPHA"/>
    <property type="match status" value="1"/>
</dbReference>
<dbReference type="InterPro" id="IPR013328">
    <property type="entry name" value="6PGD_dom2"/>
</dbReference>
<dbReference type="UniPathway" id="UPA00659"/>
<evidence type="ECO:0000256" key="11">
    <source>
        <dbReference type="ARBA" id="ARBA00023268"/>
    </source>
</evidence>
<dbReference type="Pfam" id="PF00725">
    <property type="entry name" value="3HCDH"/>
    <property type="match status" value="1"/>
</dbReference>
<dbReference type="GO" id="GO:0006635">
    <property type="term" value="P:fatty acid beta-oxidation"/>
    <property type="evidence" value="ECO:0007669"/>
    <property type="project" value="UniProtKB-UniPathway"/>
</dbReference>
<dbReference type="Proteomes" id="UP000249304">
    <property type="component" value="Unassembled WGS sequence"/>
</dbReference>
<comment type="caution">
    <text evidence="15">The sequence shown here is derived from an EMBL/GenBank/DDBJ whole genome shotgun (WGS) entry which is preliminary data.</text>
</comment>
<name>A0A2W2EZR4_9ACTN</name>
<evidence type="ECO:0000256" key="12">
    <source>
        <dbReference type="ARBA" id="ARBA00049556"/>
    </source>
</evidence>
<comment type="pathway">
    <text evidence="1">Lipid metabolism; fatty acid beta-oxidation.</text>
</comment>
<dbReference type="GO" id="GO:0016509">
    <property type="term" value="F:long-chain (3S)-3-hydroxyacyl-CoA dehydrogenase (NAD+) activity"/>
    <property type="evidence" value="ECO:0007669"/>
    <property type="project" value="TreeGrafter"/>
</dbReference>
<keyword evidence="10" id="KW-0456">Lyase</keyword>
<evidence type="ECO:0000256" key="5">
    <source>
        <dbReference type="ARBA" id="ARBA00022832"/>
    </source>
</evidence>
<evidence type="ECO:0000256" key="8">
    <source>
        <dbReference type="ARBA" id="ARBA00023027"/>
    </source>
</evidence>
<keyword evidence="8" id="KW-0520">NAD</keyword>
<feature type="domain" description="3-hydroxyacyl-CoA dehydrogenase C-terminal" evidence="13">
    <location>
        <begin position="517"/>
        <end position="599"/>
    </location>
</feature>
<evidence type="ECO:0000256" key="2">
    <source>
        <dbReference type="ARBA" id="ARBA00005086"/>
    </source>
</evidence>
<proteinExistence type="inferred from homology"/>
<feature type="domain" description="3-hydroxyacyl-CoA dehydrogenase NAD binding" evidence="14">
    <location>
        <begin position="334"/>
        <end position="513"/>
    </location>
</feature>
<protein>
    <submittedName>
        <fullName evidence="15">3-hydroxyacyl-CoA dehydrogenase</fullName>
    </submittedName>
</protein>
<dbReference type="SUPFAM" id="SSF52096">
    <property type="entry name" value="ClpP/crotonase"/>
    <property type="match status" value="1"/>
</dbReference>
<keyword evidence="16" id="KW-1185">Reference proteome</keyword>
<gene>
    <name evidence="15" type="ORF">C1J01_13115</name>
</gene>
<evidence type="ECO:0000256" key="9">
    <source>
        <dbReference type="ARBA" id="ARBA00023098"/>
    </source>
</evidence>
<keyword evidence="7" id="KW-0560">Oxidoreductase</keyword>
<dbReference type="InterPro" id="IPR006176">
    <property type="entry name" value="3-OHacyl-CoA_DH_NAD-bd"/>
</dbReference>
<evidence type="ECO:0000259" key="13">
    <source>
        <dbReference type="Pfam" id="PF00725"/>
    </source>
</evidence>
<organism evidence="15 16">
    <name type="scientific">Nonomuraea aridisoli</name>
    <dbReference type="NCBI Taxonomy" id="2070368"/>
    <lineage>
        <taxon>Bacteria</taxon>
        <taxon>Bacillati</taxon>
        <taxon>Actinomycetota</taxon>
        <taxon>Actinomycetes</taxon>
        <taxon>Streptosporangiales</taxon>
        <taxon>Streptosporangiaceae</taxon>
        <taxon>Nonomuraea</taxon>
    </lineage>
</organism>
<dbReference type="InterPro" id="IPR006108">
    <property type="entry name" value="3HC_DH_C"/>
</dbReference>
<dbReference type="Pfam" id="PF02737">
    <property type="entry name" value="3HCDH_N"/>
    <property type="match status" value="1"/>
</dbReference>
<dbReference type="Pfam" id="PF00378">
    <property type="entry name" value="ECH_1"/>
    <property type="match status" value="1"/>
</dbReference>
<dbReference type="RefSeq" id="WP_111179229.1">
    <property type="nucleotide sequence ID" value="NZ_POUD01000043.1"/>
</dbReference>
<dbReference type="AlphaFoldDB" id="A0A2W2EZR4"/>
<keyword evidence="9" id="KW-0443">Lipid metabolism</keyword>
<evidence type="ECO:0000256" key="7">
    <source>
        <dbReference type="ARBA" id="ARBA00023002"/>
    </source>
</evidence>
<keyword evidence="5" id="KW-0276">Fatty acid metabolism</keyword>
<reference evidence="15 16" key="1">
    <citation type="submission" date="2018-01" db="EMBL/GenBank/DDBJ databases">
        <title>Draft genome sequence of Nonomuraea sp. KC333.</title>
        <authorList>
            <person name="Sahin N."/>
            <person name="Saygin H."/>
            <person name="Ay H."/>
        </authorList>
    </citation>
    <scope>NUCLEOTIDE SEQUENCE [LARGE SCALE GENOMIC DNA]</scope>
    <source>
        <strain evidence="15 16">KC333</strain>
    </source>
</reference>
<dbReference type="Gene3D" id="3.40.50.720">
    <property type="entry name" value="NAD(P)-binding Rossmann-like Domain"/>
    <property type="match status" value="1"/>
</dbReference>
<evidence type="ECO:0000256" key="3">
    <source>
        <dbReference type="ARBA" id="ARBA00007005"/>
    </source>
</evidence>
<dbReference type="EMBL" id="POUD01000043">
    <property type="protein sequence ID" value="PZG19080.1"/>
    <property type="molecule type" value="Genomic_DNA"/>
</dbReference>
<evidence type="ECO:0000256" key="10">
    <source>
        <dbReference type="ARBA" id="ARBA00023239"/>
    </source>
</evidence>
<dbReference type="InterPro" id="IPR036291">
    <property type="entry name" value="NAD(P)-bd_dom_sf"/>
</dbReference>
<comment type="similarity">
    <text evidence="4">Belongs to the 3-hydroxyacyl-CoA dehydrogenase family.</text>
</comment>
<keyword evidence="11" id="KW-0511">Multifunctional enzyme</keyword>
<accession>A0A2W2EZR4</accession>
<dbReference type="PANTHER" id="PTHR43612:SF3">
    <property type="entry name" value="TRIFUNCTIONAL ENZYME SUBUNIT ALPHA, MITOCHONDRIAL"/>
    <property type="match status" value="1"/>
</dbReference>
<evidence type="ECO:0000313" key="16">
    <source>
        <dbReference type="Proteomes" id="UP000249304"/>
    </source>
</evidence>
<evidence type="ECO:0000256" key="4">
    <source>
        <dbReference type="ARBA" id="ARBA00009463"/>
    </source>
</evidence>
<dbReference type="GO" id="GO:0070403">
    <property type="term" value="F:NAD+ binding"/>
    <property type="evidence" value="ECO:0007669"/>
    <property type="project" value="InterPro"/>
</dbReference>
<dbReference type="Gene3D" id="1.10.1040.10">
    <property type="entry name" value="N-(1-d-carboxylethyl)-l-norvaline Dehydrogenase, domain 2"/>
    <property type="match status" value="2"/>
</dbReference>
<dbReference type="InterPro" id="IPR050136">
    <property type="entry name" value="FA_oxidation_alpha_subunit"/>
</dbReference>
<comment type="pathway">
    <text evidence="2">Lipid metabolism; butanoate metabolism.</text>
</comment>
<evidence type="ECO:0000256" key="6">
    <source>
        <dbReference type="ARBA" id="ARBA00022963"/>
    </source>
</evidence>
<keyword evidence="6" id="KW-0442">Lipid degradation</keyword>
<evidence type="ECO:0000259" key="14">
    <source>
        <dbReference type="Pfam" id="PF02737"/>
    </source>
</evidence>
<evidence type="ECO:0000313" key="15">
    <source>
        <dbReference type="EMBL" id="PZG19080.1"/>
    </source>
</evidence>